<comment type="caution">
    <text evidence="5">The sequence shown here is derived from an EMBL/GenBank/DDBJ whole genome shotgun (WGS) entry which is preliminary data.</text>
</comment>
<dbReference type="EMBL" id="CAXAMM010018302">
    <property type="protein sequence ID" value="CAK9043070.1"/>
    <property type="molecule type" value="Genomic_DNA"/>
</dbReference>
<keyword evidence="2" id="KW-0150">Chloroplast</keyword>
<dbReference type="PANTHER" id="PTHR21649">
    <property type="entry name" value="CHLOROPHYLL A/B BINDING PROTEIN"/>
    <property type="match status" value="1"/>
</dbReference>
<dbReference type="Proteomes" id="UP001642464">
    <property type="component" value="Unassembled WGS sequence"/>
</dbReference>
<evidence type="ECO:0000256" key="1">
    <source>
        <dbReference type="ARBA" id="ARBA00004229"/>
    </source>
</evidence>
<dbReference type="Gene3D" id="1.10.3460.10">
    <property type="entry name" value="Chlorophyll a/b binding protein domain"/>
    <property type="match status" value="3"/>
</dbReference>
<evidence type="ECO:0000313" key="5">
    <source>
        <dbReference type="EMBL" id="CAK9043070.1"/>
    </source>
</evidence>
<name>A0ABP0LYC7_9DINO</name>
<protein>
    <submittedName>
        <fullName evidence="5">Chloroplastic</fullName>
    </submittedName>
</protein>
<proteinExistence type="predicted"/>
<sequence>MFATIGMLWPDVFGKFDGYLSPSQNLTLDPIRKFADVPSGLAAISKVPLEGWLQVLLVAGLIETQLFKDQSFGGFAYAKYGEPGNFGTGYWGRKIQDPAERRLKLTTELNNGRLAMVAMTAMLIQNGLTGQSPVEQLTSGHISPFNDGQGFFAFDASKELGACPPLGYWDPFGMMAFQDEEKFRRNRELELKHGRICMVATIGMIVPDLFGRFGGDLSPSMGLTLGLDSGSGLTDRECNGDGAVDGKFSDIPCTIEAIYKVPAAGWLQVFALAGAIEAKNLAFPTNYGYPPFWGQIDKLEPEEKQKKLLAEINNGRLAMVAMAAIVAQNGATGQSLVEQFTTGNLNPFIGQRLNGEPKAVGLSSELQGACESGDLQQERGDQVAMNLGAIRWNLETVENVAAGGNSEAIPWEKVPEGLSNDLFGPYVGDVGFDPAGFVDSSGPVARYREAELAHGRVCMLATLGYTVQTSGAKFEPFITRYPTDSSDPLKAATQVPIVGWLQIIVVIALSELWRYELLGWNPIAPMSSKRPKWFGPTFSANYTTEEWNNMRLREIKHCRLAMVGFFFMVLTNASTGQGPSLLPTYTQEEFQSTVGDFIPKGL</sequence>
<evidence type="ECO:0000256" key="3">
    <source>
        <dbReference type="ARBA" id="ARBA00022531"/>
    </source>
</evidence>
<dbReference type="InterPro" id="IPR022796">
    <property type="entry name" value="Chloroa_b-bind"/>
</dbReference>
<gene>
    <name evidence="5" type="ORF">SCF082_LOCUS24684</name>
</gene>
<keyword evidence="4" id="KW-0934">Plastid</keyword>
<keyword evidence="6" id="KW-1185">Reference proteome</keyword>
<keyword evidence="3" id="KW-0602">Photosynthesis</keyword>
<comment type="subcellular location">
    <subcellularLocation>
        <location evidence="1">Plastid</location>
        <location evidence="1">Chloroplast</location>
    </subcellularLocation>
</comment>
<evidence type="ECO:0000313" key="6">
    <source>
        <dbReference type="Proteomes" id="UP001642464"/>
    </source>
</evidence>
<organism evidence="5 6">
    <name type="scientific">Durusdinium trenchii</name>
    <dbReference type="NCBI Taxonomy" id="1381693"/>
    <lineage>
        <taxon>Eukaryota</taxon>
        <taxon>Sar</taxon>
        <taxon>Alveolata</taxon>
        <taxon>Dinophyceae</taxon>
        <taxon>Suessiales</taxon>
        <taxon>Symbiodiniaceae</taxon>
        <taxon>Durusdinium</taxon>
    </lineage>
</organism>
<reference evidence="5 6" key="1">
    <citation type="submission" date="2024-02" db="EMBL/GenBank/DDBJ databases">
        <authorList>
            <person name="Chen Y."/>
            <person name="Shah S."/>
            <person name="Dougan E. K."/>
            <person name="Thang M."/>
            <person name="Chan C."/>
        </authorList>
    </citation>
    <scope>NUCLEOTIDE SEQUENCE [LARGE SCALE GENOMIC DNA]</scope>
</reference>
<dbReference type="SUPFAM" id="SSF103511">
    <property type="entry name" value="Chlorophyll a-b binding protein"/>
    <property type="match status" value="3"/>
</dbReference>
<dbReference type="Pfam" id="PF00504">
    <property type="entry name" value="Chloroa_b-bind"/>
    <property type="match status" value="3"/>
</dbReference>
<evidence type="ECO:0000256" key="2">
    <source>
        <dbReference type="ARBA" id="ARBA00022528"/>
    </source>
</evidence>
<dbReference type="InterPro" id="IPR001344">
    <property type="entry name" value="Chloro_AB-bd_pln"/>
</dbReference>
<accession>A0ABP0LYC7</accession>
<evidence type="ECO:0000256" key="4">
    <source>
        <dbReference type="ARBA" id="ARBA00022640"/>
    </source>
</evidence>